<proteinExistence type="predicted"/>
<organism evidence="1 2">
    <name type="scientific">Acinetobacter rudis CIP 110305</name>
    <dbReference type="NCBI Taxonomy" id="421052"/>
    <lineage>
        <taxon>Bacteria</taxon>
        <taxon>Pseudomonadati</taxon>
        <taxon>Pseudomonadota</taxon>
        <taxon>Gammaproteobacteria</taxon>
        <taxon>Moraxellales</taxon>
        <taxon>Moraxellaceae</taxon>
        <taxon>Acinetobacter</taxon>
    </lineage>
</organism>
<dbReference type="HOGENOM" id="CLU_3354078_0_0_6"/>
<sequence>MLRCFGIHQANIIPYPLFLEYDTYYLEGQYKLYSPH</sequence>
<reference evidence="1 2" key="1">
    <citation type="submission" date="2013-06" db="EMBL/GenBank/DDBJ databases">
        <title>The Genome Sequence of Acinetobacter rudis CIP 110305.</title>
        <authorList>
            <consortium name="The Broad Institute Genome Sequencing Platform"/>
            <consortium name="The Broad Institute Genome Sequencing Center for Infectious Disease"/>
            <person name="Cerqueira G."/>
            <person name="Feldgarden M."/>
            <person name="Courvalin P."/>
            <person name="Perichon B."/>
            <person name="Grillot-Courvalin C."/>
            <person name="Clermont D."/>
            <person name="Rocha E."/>
            <person name="Yoon E.-J."/>
            <person name="Nemec A."/>
            <person name="Young S.K."/>
            <person name="Zeng Q."/>
            <person name="Gargeya S."/>
            <person name="Fitzgerald M."/>
            <person name="Abouelleil A."/>
            <person name="Alvarado L."/>
            <person name="Berlin A.M."/>
            <person name="Chapman S.B."/>
            <person name="Dewar J."/>
            <person name="Goldberg J."/>
            <person name="Griggs A."/>
            <person name="Gujja S."/>
            <person name="Hansen M."/>
            <person name="Howarth C."/>
            <person name="Imamovic A."/>
            <person name="Larimer J."/>
            <person name="McCowan C."/>
            <person name="Murphy C."/>
            <person name="Pearson M."/>
            <person name="Priest M."/>
            <person name="Roberts A."/>
            <person name="Saif S."/>
            <person name="Shea T."/>
            <person name="Sykes S."/>
            <person name="Wortman J."/>
            <person name="Nusbaum C."/>
            <person name="Birren B."/>
        </authorList>
    </citation>
    <scope>NUCLEOTIDE SEQUENCE [LARGE SCALE GENOMIC DNA]</scope>
    <source>
        <strain evidence="1 2">CIP 110305</strain>
    </source>
</reference>
<dbReference type="Proteomes" id="UP000014568">
    <property type="component" value="Unassembled WGS sequence"/>
</dbReference>
<name>S3NCU3_9GAMM</name>
<gene>
    <name evidence="1" type="ORF">F945_02190</name>
</gene>
<protein>
    <submittedName>
        <fullName evidence="1">Uncharacterized protein</fullName>
    </submittedName>
</protein>
<evidence type="ECO:0000313" key="2">
    <source>
        <dbReference type="Proteomes" id="UP000014568"/>
    </source>
</evidence>
<evidence type="ECO:0000313" key="1">
    <source>
        <dbReference type="EMBL" id="EPF72139.1"/>
    </source>
</evidence>
<accession>S3NCU3</accession>
<dbReference type="AlphaFoldDB" id="S3NCU3"/>
<dbReference type="EMBL" id="ATGI01000030">
    <property type="protein sequence ID" value="EPF72139.1"/>
    <property type="molecule type" value="Genomic_DNA"/>
</dbReference>
<keyword evidence="2" id="KW-1185">Reference proteome</keyword>
<comment type="caution">
    <text evidence="1">The sequence shown here is derived from an EMBL/GenBank/DDBJ whole genome shotgun (WGS) entry which is preliminary data.</text>
</comment>